<protein>
    <recommendedName>
        <fullName evidence="4">Acyltransferase</fullName>
    </recommendedName>
</protein>
<comment type="caution">
    <text evidence="2">The sequence shown here is derived from an EMBL/GenBank/DDBJ whole genome shotgun (WGS) entry which is preliminary data.</text>
</comment>
<feature type="transmembrane region" description="Helical" evidence="1">
    <location>
        <begin position="6"/>
        <end position="27"/>
    </location>
</feature>
<keyword evidence="1" id="KW-1133">Transmembrane helix</keyword>
<reference evidence="3" key="1">
    <citation type="journal article" date="2019" name="Int. J. Syst. Evol. Microbiol.">
        <title>The Global Catalogue of Microorganisms (GCM) 10K type strain sequencing project: providing services to taxonomists for standard genome sequencing and annotation.</title>
        <authorList>
            <consortium name="The Broad Institute Genomics Platform"/>
            <consortium name="The Broad Institute Genome Sequencing Center for Infectious Disease"/>
            <person name="Wu L."/>
            <person name="Ma J."/>
        </authorList>
    </citation>
    <scope>NUCLEOTIDE SEQUENCE [LARGE SCALE GENOMIC DNA]</scope>
    <source>
        <strain evidence="3">JCM 32226</strain>
    </source>
</reference>
<keyword evidence="3" id="KW-1185">Reference proteome</keyword>
<keyword evidence="1" id="KW-0472">Membrane</keyword>
<dbReference type="InterPro" id="IPR051159">
    <property type="entry name" value="Hexapeptide_acetyltransf"/>
</dbReference>
<evidence type="ECO:0000313" key="3">
    <source>
        <dbReference type="Proteomes" id="UP001501321"/>
    </source>
</evidence>
<accession>A0ABP8PWD8</accession>
<dbReference type="PANTHER" id="PTHR23416">
    <property type="entry name" value="SIALIC ACID SYNTHASE-RELATED"/>
    <property type="match status" value="1"/>
</dbReference>
<evidence type="ECO:0000256" key="1">
    <source>
        <dbReference type="SAM" id="Phobius"/>
    </source>
</evidence>
<evidence type="ECO:0000313" key="2">
    <source>
        <dbReference type="EMBL" id="GAA4492738.1"/>
    </source>
</evidence>
<proteinExistence type="predicted"/>
<name>A0ABP8PWD8_9GAMM</name>
<dbReference type="Gene3D" id="2.160.10.10">
    <property type="entry name" value="Hexapeptide repeat proteins"/>
    <property type="match status" value="1"/>
</dbReference>
<organism evidence="2 3">
    <name type="scientific">Pseudaeromonas paramecii</name>
    <dbReference type="NCBI Taxonomy" id="2138166"/>
    <lineage>
        <taxon>Bacteria</taxon>
        <taxon>Pseudomonadati</taxon>
        <taxon>Pseudomonadota</taxon>
        <taxon>Gammaproteobacteria</taxon>
        <taxon>Aeromonadales</taxon>
        <taxon>Aeromonadaceae</taxon>
        <taxon>Pseudaeromonas</taxon>
    </lineage>
</organism>
<dbReference type="RefSeq" id="WP_345009115.1">
    <property type="nucleotide sequence ID" value="NZ_BAABFC010000001.1"/>
</dbReference>
<dbReference type="InterPro" id="IPR011004">
    <property type="entry name" value="Trimer_LpxA-like_sf"/>
</dbReference>
<sequence length="198" mass="21087">MLPVPVIPEASPPAIIALPLALIRFCYRSVRRGIRRWWHLPRFERHLVAKAEGLSLANEIPRVQGNPLIQLGRQCRLGGQVQILSSNRTTTPPGLLSLGHQVHIGHHTTLVIGQRICLGNGVRIAAGSRLLGQDDDRGDILLEDGVTIGTGCTLLGSVHIGQGTLVAPGSLVTSDLPAGVYAAGRPARALCLLANPQE</sequence>
<dbReference type="EMBL" id="BAABFC010000001">
    <property type="protein sequence ID" value="GAA4492738.1"/>
    <property type="molecule type" value="Genomic_DNA"/>
</dbReference>
<dbReference type="Proteomes" id="UP001501321">
    <property type="component" value="Unassembled WGS sequence"/>
</dbReference>
<gene>
    <name evidence="2" type="ORF">GCM10023095_01750</name>
</gene>
<dbReference type="SUPFAM" id="SSF51161">
    <property type="entry name" value="Trimeric LpxA-like enzymes"/>
    <property type="match status" value="1"/>
</dbReference>
<keyword evidence="1" id="KW-0812">Transmembrane</keyword>
<evidence type="ECO:0008006" key="4">
    <source>
        <dbReference type="Google" id="ProtNLM"/>
    </source>
</evidence>